<keyword evidence="4" id="KW-0813">Transport</keyword>
<evidence type="ECO:0000256" key="9">
    <source>
        <dbReference type="ARBA" id="ARBA00023136"/>
    </source>
</evidence>
<evidence type="ECO:0000313" key="13">
    <source>
        <dbReference type="EMBL" id="MCW5323731.1"/>
    </source>
</evidence>
<dbReference type="PANTHER" id="PTHR38786:SF1">
    <property type="entry name" value="FLAGELLAR FLIJ PROTEIN"/>
    <property type="match status" value="1"/>
</dbReference>
<proteinExistence type="inferred from homology"/>
<accession>A0ABT3KSU3</accession>
<reference evidence="12" key="2">
    <citation type="submission" date="2024-05" db="EMBL/GenBank/DDBJ databases">
        <title>Verminephrobacter genomes.</title>
        <authorList>
            <person name="Lund M.B."/>
        </authorList>
    </citation>
    <scope>NUCLEOTIDE SEQUENCE</scope>
    <source>
        <strain evidence="12 14">AtM5-05</strain>
    </source>
</reference>
<dbReference type="Gene3D" id="1.10.287.1700">
    <property type="match status" value="1"/>
</dbReference>
<evidence type="ECO:0000256" key="5">
    <source>
        <dbReference type="ARBA" id="ARBA00022475"/>
    </source>
</evidence>
<dbReference type="Proteomes" id="UP001208935">
    <property type="component" value="Unassembled WGS sequence"/>
</dbReference>
<feature type="region of interest" description="Disordered" evidence="11">
    <location>
        <begin position="122"/>
        <end position="154"/>
    </location>
</feature>
<keyword evidence="10" id="KW-1006">Bacterial flagellum protein export</keyword>
<evidence type="ECO:0000256" key="4">
    <source>
        <dbReference type="ARBA" id="ARBA00022448"/>
    </source>
</evidence>
<reference evidence="14" key="1">
    <citation type="submission" date="2023-07" db="EMBL/GenBank/DDBJ databases">
        <title>Verminephrobacter genomes.</title>
        <authorList>
            <person name="Lund M.B."/>
        </authorList>
    </citation>
    <scope>NUCLEOTIDE SEQUENCE [LARGE SCALE GENOMIC DNA]</scope>
    <source>
        <strain evidence="13 14">AtM5-05</strain>
    </source>
</reference>
<evidence type="ECO:0000256" key="1">
    <source>
        <dbReference type="ARBA" id="ARBA00004413"/>
    </source>
</evidence>
<dbReference type="PANTHER" id="PTHR38786">
    <property type="entry name" value="FLAGELLAR FLIJ PROTEIN"/>
    <property type="match status" value="1"/>
</dbReference>
<dbReference type="InterPro" id="IPR053716">
    <property type="entry name" value="Flag_assembly_chemotaxis_eff"/>
</dbReference>
<keyword evidence="8" id="KW-0653">Protein transport</keyword>
<dbReference type="NCBIfam" id="TIGR02473">
    <property type="entry name" value="flagell_FliJ"/>
    <property type="match status" value="1"/>
</dbReference>
<evidence type="ECO:0000256" key="11">
    <source>
        <dbReference type="SAM" id="MobiDB-lite"/>
    </source>
</evidence>
<keyword evidence="12" id="KW-0966">Cell projection</keyword>
<keyword evidence="7" id="KW-1005">Bacterial flagellum biogenesis</keyword>
<evidence type="ECO:0000256" key="8">
    <source>
        <dbReference type="ARBA" id="ARBA00022927"/>
    </source>
</evidence>
<keyword evidence="12" id="KW-0969">Cilium</keyword>
<organism evidence="12 14">
    <name type="scientific">Verminephrobacter aporrectodeae subsp. tuberculatae</name>
    <dbReference type="NCBI Taxonomy" id="1110392"/>
    <lineage>
        <taxon>Bacteria</taxon>
        <taxon>Pseudomonadati</taxon>
        <taxon>Pseudomonadota</taxon>
        <taxon>Betaproteobacteria</taxon>
        <taxon>Burkholderiales</taxon>
        <taxon>Comamonadaceae</taxon>
        <taxon>Verminephrobacter</taxon>
    </lineage>
</organism>
<dbReference type="RefSeq" id="WP_265282104.1">
    <property type="nucleotide sequence ID" value="NZ_QZCW01000002.1"/>
</dbReference>
<comment type="caution">
    <text evidence="12">The sequence shown here is derived from an EMBL/GenBank/DDBJ whole genome shotgun (WGS) entry which is preliminary data.</text>
</comment>
<feature type="compositionally biased region" description="Basic and acidic residues" evidence="11">
    <location>
        <begin position="127"/>
        <end position="139"/>
    </location>
</feature>
<evidence type="ECO:0000256" key="6">
    <source>
        <dbReference type="ARBA" id="ARBA00022500"/>
    </source>
</evidence>
<name>A0ABT3KSU3_9BURK</name>
<evidence type="ECO:0000256" key="7">
    <source>
        <dbReference type="ARBA" id="ARBA00022795"/>
    </source>
</evidence>
<dbReference type="EMBL" id="QZCW01000002">
    <property type="protein sequence ID" value="MCW5321399.1"/>
    <property type="molecule type" value="Genomic_DNA"/>
</dbReference>
<evidence type="ECO:0000313" key="12">
    <source>
        <dbReference type="EMBL" id="MCW5321399.1"/>
    </source>
</evidence>
<dbReference type="InterPro" id="IPR012823">
    <property type="entry name" value="Flagell_FliJ"/>
</dbReference>
<comment type="similarity">
    <text evidence="2">Belongs to the FliJ family.</text>
</comment>
<keyword evidence="14" id="KW-1185">Reference proteome</keyword>
<gene>
    <name evidence="12" type="primary">fliJ</name>
    <name evidence="12" type="ORF">D5039_09650</name>
    <name evidence="13" type="ORF">D5039_22080</name>
</gene>
<dbReference type="Pfam" id="PF02050">
    <property type="entry name" value="FliJ"/>
    <property type="match status" value="1"/>
</dbReference>
<protein>
    <recommendedName>
        <fullName evidence="3">Flagellar FliJ protein</fullName>
    </recommendedName>
</protein>
<keyword evidence="9" id="KW-0472">Membrane</keyword>
<evidence type="ECO:0000256" key="10">
    <source>
        <dbReference type="ARBA" id="ARBA00023225"/>
    </source>
</evidence>
<sequence length="154" mass="17349">MSQLGALPLVIESATRRRDAACSVLQATLVAQQAARVQLGQLQDYARDTTSRWGMRTGATLRPELLYHQDCFMERLEYAAGIQRGVVGEHAYRVDAARQALLEAQLRLSGLRQVLDRRRHALQAQQQRREQQQADEHAARAYRGADQGLPGRED</sequence>
<comment type="subcellular location">
    <subcellularLocation>
        <location evidence="1">Cell membrane</location>
        <topology evidence="1">Peripheral membrane protein</topology>
        <orientation evidence="1">Cytoplasmic side</orientation>
    </subcellularLocation>
</comment>
<dbReference type="InterPro" id="IPR052570">
    <property type="entry name" value="FliJ"/>
</dbReference>
<evidence type="ECO:0000256" key="2">
    <source>
        <dbReference type="ARBA" id="ARBA00010004"/>
    </source>
</evidence>
<keyword evidence="6" id="KW-0145">Chemotaxis</keyword>
<evidence type="ECO:0000313" key="14">
    <source>
        <dbReference type="Proteomes" id="UP001208935"/>
    </source>
</evidence>
<keyword evidence="12" id="KW-0282">Flagellum</keyword>
<dbReference type="EMBL" id="QZCW01000012">
    <property type="protein sequence ID" value="MCW5323731.1"/>
    <property type="molecule type" value="Genomic_DNA"/>
</dbReference>
<evidence type="ECO:0000256" key="3">
    <source>
        <dbReference type="ARBA" id="ARBA00020392"/>
    </source>
</evidence>
<keyword evidence="5" id="KW-1003">Cell membrane</keyword>